<sequence>MGQDAINIIEEMKELTKIENSGHTYSIIRSKFM</sequence>
<reference evidence="1" key="1">
    <citation type="submission" date="2020-09" db="EMBL/GenBank/DDBJ databases">
        <title>Genome-Enabled Discovery of Anthraquinone Biosynthesis in Senna tora.</title>
        <authorList>
            <person name="Kang S.-H."/>
            <person name="Pandey R.P."/>
            <person name="Lee C.-M."/>
            <person name="Sim J.-S."/>
            <person name="Jeong J.-T."/>
            <person name="Choi B.-S."/>
            <person name="Jung M."/>
            <person name="Ginzburg D."/>
            <person name="Zhao K."/>
            <person name="Won S.Y."/>
            <person name="Oh T.-J."/>
            <person name="Yu Y."/>
            <person name="Kim N.-H."/>
            <person name="Lee O.R."/>
            <person name="Lee T.-H."/>
            <person name="Bashyal P."/>
            <person name="Kim T.-S."/>
            <person name="Lee W.-H."/>
            <person name="Kawkins C."/>
            <person name="Kim C.-K."/>
            <person name="Kim J.S."/>
            <person name="Ahn B.O."/>
            <person name="Rhee S.Y."/>
            <person name="Sohng J.K."/>
        </authorList>
    </citation>
    <scope>NUCLEOTIDE SEQUENCE</scope>
    <source>
        <tissue evidence="1">Leaf</tissue>
    </source>
</reference>
<accession>A0A834VYC7</accession>
<gene>
    <name evidence="1" type="ORF">G2W53_040973</name>
</gene>
<evidence type="ECO:0000313" key="2">
    <source>
        <dbReference type="Proteomes" id="UP000634136"/>
    </source>
</evidence>
<keyword evidence="2" id="KW-1185">Reference proteome</keyword>
<protein>
    <submittedName>
        <fullName evidence="1">Uncharacterized protein</fullName>
    </submittedName>
</protein>
<organism evidence="1 2">
    <name type="scientific">Senna tora</name>
    <dbReference type="NCBI Taxonomy" id="362788"/>
    <lineage>
        <taxon>Eukaryota</taxon>
        <taxon>Viridiplantae</taxon>
        <taxon>Streptophyta</taxon>
        <taxon>Embryophyta</taxon>
        <taxon>Tracheophyta</taxon>
        <taxon>Spermatophyta</taxon>
        <taxon>Magnoliopsida</taxon>
        <taxon>eudicotyledons</taxon>
        <taxon>Gunneridae</taxon>
        <taxon>Pentapetalae</taxon>
        <taxon>rosids</taxon>
        <taxon>fabids</taxon>
        <taxon>Fabales</taxon>
        <taxon>Fabaceae</taxon>
        <taxon>Caesalpinioideae</taxon>
        <taxon>Cassia clade</taxon>
        <taxon>Senna</taxon>
    </lineage>
</organism>
<dbReference type="EMBL" id="JAAIUW010000013">
    <property type="protein sequence ID" value="KAF7801862.1"/>
    <property type="molecule type" value="Genomic_DNA"/>
</dbReference>
<dbReference type="Proteomes" id="UP000634136">
    <property type="component" value="Unassembled WGS sequence"/>
</dbReference>
<proteinExistence type="predicted"/>
<evidence type="ECO:0000313" key="1">
    <source>
        <dbReference type="EMBL" id="KAF7801862.1"/>
    </source>
</evidence>
<dbReference type="AlphaFoldDB" id="A0A834VYC7"/>
<name>A0A834VYC7_9FABA</name>
<comment type="caution">
    <text evidence="1">The sequence shown here is derived from an EMBL/GenBank/DDBJ whole genome shotgun (WGS) entry which is preliminary data.</text>
</comment>